<keyword evidence="1" id="KW-1133">Transmembrane helix</keyword>
<feature type="transmembrane region" description="Helical" evidence="1">
    <location>
        <begin position="7"/>
        <end position="29"/>
    </location>
</feature>
<reference evidence="2" key="1">
    <citation type="submission" date="2020-07" db="EMBL/GenBank/DDBJ databases">
        <authorList>
            <person name="Pothier F. J."/>
        </authorList>
    </citation>
    <scope>NUCLEOTIDE SEQUENCE [LARGE SCALE GENOMIC DNA]</scope>
    <source>
        <plasmid evidence="2">CFBP8129_p211</plasmid>
    </source>
</reference>
<feature type="transmembrane region" description="Helical" evidence="1">
    <location>
        <begin position="41"/>
        <end position="61"/>
    </location>
</feature>
<gene>
    <name evidence="2" type="ORF">CFBP8129_46650</name>
</gene>
<evidence type="ECO:0000313" key="2">
    <source>
        <dbReference type="EMBL" id="CAD0362988.1"/>
    </source>
</evidence>
<dbReference type="EMBL" id="LR828254">
    <property type="protein sequence ID" value="CAD0362988.1"/>
    <property type="molecule type" value="Genomic_DNA"/>
</dbReference>
<name>A0A6V7FI57_9XANT</name>
<accession>A0A6V7FI57</accession>
<evidence type="ECO:0000256" key="1">
    <source>
        <dbReference type="SAM" id="Phobius"/>
    </source>
</evidence>
<geneLocation type="plasmid" evidence="2">
    <name>CFBP8129_p211</name>
</geneLocation>
<keyword evidence="1" id="KW-0472">Membrane</keyword>
<keyword evidence="1" id="KW-0812">Transmembrane</keyword>
<dbReference type="RefSeq" id="WP_104948397.1">
    <property type="nucleotide sequence ID" value="NZ_CP018729.1"/>
</dbReference>
<keyword evidence="2" id="KW-0614">Plasmid</keyword>
<dbReference type="EMBL" id="LR828254">
    <property type="protein sequence ID" value="CAD0362991.1"/>
    <property type="molecule type" value="Genomic_DNA"/>
</dbReference>
<organism evidence="2">
    <name type="scientific">Xanthomonas hortorum pv. gardneri</name>
    <dbReference type="NCBI Taxonomy" id="2754056"/>
    <lineage>
        <taxon>Bacteria</taxon>
        <taxon>Pseudomonadati</taxon>
        <taxon>Pseudomonadota</taxon>
        <taxon>Gammaproteobacteria</taxon>
        <taxon>Lysobacterales</taxon>
        <taxon>Lysobacteraceae</taxon>
        <taxon>Xanthomonas</taxon>
    </lineage>
</organism>
<protein>
    <submittedName>
        <fullName evidence="2">Uncharacterized protein</fullName>
    </submittedName>
</protein>
<sequence length="81" mass="8056">MDSKTSSAVLILFVIGAVCGASLVLTAIHLTLGGAQADPKVLALGLAAGVLVLAGLGRAAFCAGHGLMDDVVNPNQDNSRK</sequence>
<proteinExistence type="predicted"/>
<dbReference type="AlphaFoldDB" id="A0A6V7FI57"/>